<feature type="transmembrane region" description="Helical" evidence="7">
    <location>
        <begin position="82"/>
        <end position="112"/>
    </location>
</feature>
<evidence type="ECO:0000256" key="1">
    <source>
        <dbReference type="ARBA" id="ARBA00004651"/>
    </source>
</evidence>
<dbReference type="InterPro" id="IPR011701">
    <property type="entry name" value="MFS"/>
</dbReference>
<keyword evidence="5 7" id="KW-1133">Transmembrane helix</keyword>
<dbReference type="SUPFAM" id="SSF103473">
    <property type="entry name" value="MFS general substrate transporter"/>
    <property type="match status" value="1"/>
</dbReference>
<feature type="transmembrane region" description="Helical" evidence="7">
    <location>
        <begin position="220"/>
        <end position="241"/>
    </location>
</feature>
<accession>A0A0S7BDE4</accession>
<feature type="transmembrane region" description="Helical" evidence="7">
    <location>
        <begin position="307"/>
        <end position="330"/>
    </location>
</feature>
<dbReference type="InterPro" id="IPR050171">
    <property type="entry name" value="MFS_Transporters"/>
</dbReference>
<feature type="transmembrane region" description="Helical" evidence="7">
    <location>
        <begin position="161"/>
        <end position="186"/>
    </location>
</feature>
<evidence type="ECO:0000259" key="8">
    <source>
        <dbReference type="PROSITE" id="PS50850"/>
    </source>
</evidence>
<keyword evidence="3" id="KW-1003">Cell membrane</keyword>
<dbReference type="PANTHER" id="PTHR23517:SF3">
    <property type="entry name" value="INTEGRAL MEMBRANE TRANSPORT PROTEIN"/>
    <property type="match status" value="1"/>
</dbReference>
<feature type="domain" description="Major facilitator superfamily (MFS) profile" evidence="8">
    <location>
        <begin position="15"/>
        <end position="395"/>
    </location>
</feature>
<evidence type="ECO:0000256" key="5">
    <source>
        <dbReference type="ARBA" id="ARBA00022989"/>
    </source>
</evidence>
<keyword evidence="4 7" id="KW-0812">Transmembrane</keyword>
<comment type="subcellular location">
    <subcellularLocation>
        <location evidence="1">Cell membrane</location>
        <topology evidence="1">Multi-pass membrane protein</topology>
    </subcellularLocation>
</comment>
<keyword evidence="2" id="KW-0813">Transport</keyword>
<evidence type="ECO:0000256" key="3">
    <source>
        <dbReference type="ARBA" id="ARBA00022475"/>
    </source>
</evidence>
<dbReference type="PROSITE" id="PS00216">
    <property type="entry name" value="SUGAR_TRANSPORT_1"/>
    <property type="match status" value="1"/>
</dbReference>
<dbReference type="PROSITE" id="PS50850">
    <property type="entry name" value="MFS"/>
    <property type="match status" value="1"/>
</dbReference>
<dbReference type="InterPro" id="IPR005829">
    <property type="entry name" value="Sugar_transporter_CS"/>
</dbReference>
<dbReference type="CDD" id="cd17329">
    <property type="entry name" value="MFS_MdtH_MDR_like"/>
    <property type="match status" value="1"/>
</dbReference>
<dbReference type="OrthoDB" id="9793283at2"/>
<evidence type="ECO:0000256" key="6">
    <source>
        <dbReference type="ARBA" id="ARBA00023136"/>
    </source>
</evidence>
<sequence>MLARLRSAQEEYPRQFWLLFWGMMISTIGSSMVWPFLMIYVSEKLQLPLSTITSLMTVNAISGLIFSFIAGPVADRIGRKRIMVISLITDGMAFLLLSQASSYVAFLALMALRGAINPLYRVGADAMMADLIEPQKRADAYSLLRMSNNIGVALGPSIGGFIAGVSYSLAFLTACIGMVTYGVLVLSQARETLPQKAEKGEPEHFGGYDRILRDRPFIRFVFAFLLVSVVASMVWVLLSVYAKQNYNVPESQYGFIATTNALMVVFFQYLVTQKTKLHSPLPVLALGALFYAIGGASIALGRGFWGFWLSMVIMTVGELIMSPTGSTYVANLAPADMRGRYMSLYGLSSSLATGIGPLLGGFLNDNIAPVAIWYGAGVFGLIGTLAFLALTIRQRRTSNTIPASS</sequence>
<keyword evidence="10" id="KW-1185">Reference proteome</keyword>
<gene>
    <name evidence="9" type="ORF">LARV_01175</name>
</gene>
<feature type="transmembrane region" description="Helical" evidence="7">
    <location>
        <begin position="342"/>
        <end position="359"/>
    </location>
</feature>
<dbReference type="GO" id="GO:0005886">
    <property type="term" value="C:plasma membrane"/>
    <property type="evidence" value="ECO:0007669"/>
    <property type="project" value="UniProtKB-SubCell"/>
</dbReference>
<dbReference type="STRING" id="360412.LARV_01175"/>
<dbReference type="Pfam" id="PF07690">
    <property type="entry name" value="MFS_1"/>
    <property type="match status" value="1"/>
</dbReference>
<dbReference type="AlphaFoldDB" id="A0A0S7BDE4"/>
<dbReference type="InterPro" id="IPR036259">
    <property type="entry name" value="MFS_trans_sf"/>
</dbReference>
<dbReference type="PANTHER" id="PTHR23517">
    <property type="entry name" value="RESISTANCE PROTEIN MDTM, PUTATIVE-RELATED-RELATED"/>
    <property type="match status" value="1"/>
</dbReference>
<feature type="transmembrane region" description="Helical" evidence="7">
    <location>
        <begin position="283"/>
        <end position="301"/>
    </location>
</feature>
<dbReference type="InterPro" id="IPR020846">
    <property type="entry name" value="MFS_dom"/>
</dbReference>
<feature type="transmembrane region" description="Helical" evidence="7">
    <location>
        <begin position="253"/>
        <end position="271"/>
    </location>
</feature>
<evidence type="ECO:0000256" key="4">
    <source>
        <dbReference type="ARBA" id="ARBA00022692"/>
    </source>
</evidence>
<organism evidence="9">
    <name type="scientific">Longilinea arvoryzae</name>
    <dbReference type="NCBI Taxonomy" id="360412"/>
    <lineage>
        <taxon>Bacteria</taxon>
        <taxon>Bacillati</taxon>
        <taxon>Chloroflexota</taxon>
        <taxon>Anaerolineae</taxon>
        <taxon>Anaerolineales</taxon>
        <taxon>Anaerolineaceae</taxon>
        <taxon>Longilinea</taxon>
    </lineage>
</organism>
<name>A0A0S7BDE4_9CHLR</name>
<evidence type="ECO:0000313" key="10">
    <source>
        <dbReference type="Proteomes" id="UP000055060"/>
    </source>
</evidence>
<dbReference type="GO" id="GO:0022857">
    <property type="term" value="F:transmembrane transporter activity"/>
    <property type="evidence" value="ECO:0007669"/>
    <property type="project" value="InterPro"/>
</dbReference>
<protein>
    <submittedName>
        <fullName evidence="9">Arabinose efflux permease</fullName>
    </submittedName>
</protein>
<dbReference type="EMBL" id="DF967972">
    <property type="protein sequence ID" value="GAP13421.1"/>
    <property type="molecule type" value="Genomic_DNA"/>
</dbReference>
<dbReference type="Gene3D" id="1.20.1250.20">
    <property type="entry name" value="MFS general substrate transporter like domains"/>
    <property type="match status" value="1"/>
</dbReference>
<reference evidence="9" key="1">
    <citation type="submission" date="2015-07" db="EMBL/GenBank/DDBJ databases">
        <title>Draft Genome Sequences of Anaerolinea thermolimosa IMO-1, Bellilinea caldifistulae GOMI-1, Leptolinea tardivitalis YMTK-2, Levilinea saccharolytica KIBI-1,Longilinea arvoryzae KOME-1, Previously Described as Members of the Anaerolineaceae (Chloroflexi).</title>
        <authorList>
            <person name="Sekiguchi Y."/>
            <person name="Ohashi A."/>
            <person name="Matsuura N."/>
            <person name="Tourlousse M.D."/>
        </authorList>
    </citation>
    <scope>NUCLEOTIDE SEQUENCE [LARGE SCALE GENOMIC DNA]</scope>
    <source>
        <strain evidence="9">KOME-1</strain>
    </source>
</reference>
<keyword evidence="6 7" id="KW-0472">Membrane</keyword>
<feature type="transmembrane region" description="Helical" evidence="7">
    <location>
        <begin position="16"/>
        <end position="41"/>
    </location>
</feature>
<evidence type="ECO:0000256" key="7">
    <source>
        <dbReference type="SAM" id="Phobius"/>
    </source>
</evidence>
<proteinExistence type="predicted"/>
<dbReference type="Proteomes" id="UP000055060">
    <property type="component" value="Unassembled WGS sequence"/>
</dbReference>
<evidence type="ECO:0000313" key="9">
    <source>
        <dbReference type="EMBL" id="GAP13421.1"/>
    </source>
</evidence>
<feature type="transmembrane region" description="Helical" evidence="7">
    <location>
        <begin position="371"/>
        <end position="392"/>
    </location>
</feature>
<evidence type="ECO:0000256" key="2">
    <source>
        <dbReference type="ARBA" id="ARBA00022448"/>
    </source>
</evidence>
<feature type="transmembrane region" description="Helical" evidence="7">
    <location>
        <begin position="47"/>
        <end position="70"/>
    </location>
</feature>
<dbReference type="RefSeq" id="WP_075072758.1">
    <property type="nucleotide sequence ID" value="NZ_DF967972.1"/>
</dbReference>